<accession>A0AAD5S4J8</accession>
<gene>
    <name evidence="3" type="ORF">HK097_003736</name>
</gene>
<feature type="region of interest" description="Disordered" evidence="2">
    <location>
        <begin position="118"/>
        <end position="137"/>
    </location>
</feature>
<dbReference type="AlphaFoldDB" id="A0AAD5S4J8"/>
<evidence type="ECO:0000256" key="1">
    <source>
        <dbReference type="SAM" id="Coils"/>
    </source>
</evidence>
<evidence type="ECO:0000313" key="4">
    <source>
        <dbReference type="Proteomes" id="UP001212841"/>
    </source>
</evidence>
<feature type="compositionally biased region" description="Low complexity" evidence="2">
    <location>
        <begin position="118"/>
        <end position="128"/>
    </location>
</feature>
<dbReference type="EMBL" id="JADGJD010001900">
    <property type="protein sequence ID" value="KAJ3036793.1"/>
    <property type="molecule type" value="Genomic_DNA"/>
</dbReference>
<evidence type="ECO:0000256" key="2">
    <source>
        <dbReference type="SAM" id="MobiDB-lite"/>
    </source>
</evidence>
<proteinExistence type="predicted"/>
<dbReference type="Proteomes" id="UP001212841">
    <property type="component" value="Unassembled WGS sequence"/>
</dbReference>
<sequence>MSPSFSLDESALTNVFAMVPPLCIQVTAFLSLTSSKSTVSDVTWRRYYHILDHPTLPLPEEDPFLQIYHSLIQEGALCTWRSAEYSIDSIIAGTTFGPPTALYAKTLPRSRAVSSASSSLDVSPVDSPRPVPSNVAGDATYIPRAEVGPIVIDRMAVEEPEDQFASDKQTSDPVGYHCREIWIFHLDGRESQRAGIVGLRELESGEFGAETAYPTQIEGPAIAALEYTLFVQAVYNVLESGFRKIGGARIGDLFSFAGDPNDSDPTIRPLYSVRITIQITPTNLILHPWLTAVQHHKFVPIDSPPLPNSTNNIRRLSLDATVSRRASGIRELERSKWMVIPIPVPPPQPASTQIDIFAAREAVYHFASDGVEGGGGSNSTQVVLNNLKMRADAALSVCGEIERMIEDAVAKKKEEEERRVDSERREVVKEEVKVVGVVPADRRYDFC</sequence>
<reference evidence="3" key="1">
    <citation type="submission" date="2020-05" db="EMBL/GenBank/DDBJ databases">
        <title>Phylogenomic resolution of chytrid fungi.</title>
        <authorList>
            <person name="Stajich J.E."/>
            <person name="Amses K."/>
            <person name="Simmons R."/>
            <person name="Seto K."/>
            <person name="Myers J."/>
            <person name="Bonds A."/>
            <person name="Quandt C.A."/>
            <person name="Barry K."/>
            <person name="Liu P."/>
            <person name="Grigoriev I."/>
            <person name="Longcore J.E."/>
            <person name="James T.Y."/>
        </authorList>
    </citation>
    <scope>NUCLEOTIDE SEQUENCE</scope>
    <source>
        <strain evidence="3">JEL0318</strain>
    </source>
</reference>
<comment type="caution">
    <text evidence="3">The sequence shown here is derived from an EMBL/GenBank/DDBJ whole genome shotgun (WGS) entry which is preliminary data.</text>
</comment>
<feature type="coiled-coil region" evidence="1">
    <location>
        <begin position="398"/>
        <end position="433"/>
    </location>
</feature>
<organism evidence="3 4">
    <name type="scientific">Rhizophlyctis rosea</name>
    <dbReference type="NCBI Taxonomy" id="64517"/>
    <lineage>
        <taxon>Eukaryota</taxon>
        <taxon>Fungi</taxon>
        <taxon>Fungi incertae sedis</taxon>
        <taxon>Chytridiomycota</taxon>
        <taxon>Chytridiomycota incertae sedis</taxon>
        <taxon>Chytridiomycetes</taxon>
        <taxon>Rhizophlyctidales</taxon>
        <taxon>Rhizophlyctidaceae</taxon>
        <taxon>Rhizophlyctis</taxon>
    </lineage>
</organism>
<evidence type="ECO:0000313" key="3">
    <source>
        <dbReference type="EMBL" id="KAJ3036793.1"/>
    </source>
</evidence>
<name>A0AAD5S4J8_9FUNG</name>
<keyword evidence="4" id="KW-1185">Reference proteome</keyword>
<protein>
    <submittedName>
        <fullName evidence="3">Uncharacterized protein</fullName>
    </submittedName>
</protein>
<keyword evidence="1" id="KW-0175">Coiled coil</keyword>